<dbReference type="Proteomes" id="UP000032803">
    <property type="component" value="Chromosome I"/>
</dbReference>
<keyword evidence="5" id="KW-1185">Reference proteome</keyword>
<organism evidence="4 5">
    <name type="scientific">Legionella hackeliae</name>
    <dbReference type="NCBI Taxonomy" id="449"/>
    <lineage>
        <taxon>Bacteria</taxon>
        <taxon>Pseudomonadati</taxon>
        <taxon>Pseudomonadota</taxon>
        <taxon>Gammaproteobacteria</taxon>
        <taxon>Legionellales</taxon>
        <taxon>Legionellaceae</taxon>
        <taxon>Legionella</taxon>
    </lineage>
</organism>
<dbReference type="CDD" id="cd06422">
    <property type="entry name" value="NTP_transferase_like_1"/>
    <property type="match status" value="1"/>
</dbReference>
<dbReference type="EMBL" id="LN681225">
    <property type="protein sequence ID" value="CEK09421.1"/>
    <property type="molecule type" value="Genomic_DNA"/>
</dbReference>
<dbReference type="HOGENOM" id="CLU_029499_2_1_6"/>
<dbReference type="Pfam" id="PF00483">
    <property type="entry name" value="NTP_transferase"/>
    <property type="match status" value="1"/>
</dbReference>
<feature type="domain" description="Nucleotidyl transferase" evidence="3">
    <location>
        <begin position="4"/>
        <end position="144"/>
    </location>
</feature>
<keyword evidence="2 4" id="KW-0548">Nucleotidyltransferase</keyword>
<sequence length="218" mass="24056">MKIAMILAAGRGERLRPLTDEIPKALCKVHDKPLIEYHIAKLAQCGFERIVINHAHLGGQIRRYLGDGSQWDIEICYAPEPPGGLETGGGIYNALPLLGSEPFLTVNADILTGYDFNALHLPAKTLVKLVLVPNPSHNQQGDFGLNQQRLTNEKTYTFPGIACYHPDAFRHCQPGRYSVVPLIRSLAEQNLAAGEIYEGLWMDIGSPERLKLASTMSI</sequence>
<dbReference type="PATRIC" id="fig|449.7.peg.1013"/>
<evidence type="ECO:0000259" key="3">
    <source>
        <dbReference type="Pfam" id="PF00483"/>
    </source>
</evidence>
<dbReference type="AlphaFoldDB" id="A0A0A8UPF5"/>
<dbReference type="InterPro" id="IPR050065">
    <property type="entry name" value="GlmU-like"/>
</dbReference>
<dbReference type="RefSeq" id="WP_045104959.1">
    <property type="nucleotide sequence ID" value="NZ_LN681225.1"/>
</dbReference>
<dbReference type="EC" id="2.7.7.24" evidence="4"/>
<evidence type="ECO:0000313" key="5">
    <source>
        <dbReference type="Proteomes" id="UP000032803"/>
    </source>
</evidence>
<protein>
    <submittedName>
        <fullName evidence="4">Glucose-1-phosphate thymidylyltransferase</fullName>
        <ecNumber evidence="4">2.7.7.24</ecNumber>
    </submittedName>
</protein>
<dbReference type="PANTHER" id="PTHR43584:SF8">
    <property type="entry name" value="N-ACETYLMURAMATE ALPHA-1-PHOSPHATE URIDYLYLTRANSFERASE"/>
    <property type="match status" value="1"/>
</dbReference>
<evidence type="ECO:0000256" key="1">
    <source>
        <dbReference type="ARBA" id="ARBA00022679"/>
    </source>
</evidence>
<dbReference type="InterPro" id="IPR054790">
    <property type="entry name" value="MurU"/>
</dbReference>
<proteinExistence type="predicted"/>
<reference evidence="5" key="1">
    <citation type="submission" date="2014-09" db="EMBL/GenBank/DDBJ databases">
        <authorList>
            <person name="Gomez-Valero L."/>
        </authorList>
    </citation>
    <scope>NUCLEOTIDE SEQUENCE [LARGE SCALE GENOMIC DNA]</scope>
    <source>
        <strain evidence="5">ATCC35250</strain>
    </source>
</reference>
<gene>
    <name evidence="4" type="ORF">LHA_0312</name>
</gene>
<evidence type="ECO:0000313" key="4">
    <source>
        <dbReference type="EMBL" id="CEK09421.1"/>
    </source>
</evidence>
<name>A0A0A8UPF5_LEGHA</name>
<evidence type="ECO:0000256" key="2">
    <source>
        <dbReference type="ARBA" id="ARBA00022695"/>
    </source>
</evidence>
<dbReference type="InterPro" id="IPR029044">
    <property type="entry name" value="Nucleotide-diphossugar_trans"/>
</dbReference>
<dbReference type="PANTHER" id="PTHR43584">
    <property type="entry name" value="NUCLEOTIDYL TRANSFERASE"/>
    <property type="match status" value="1"/>
</dbReference>
<dbReference type="OrthoDB" id="9788272at2"/>
<dbReference type="InterPro" id="IPR005835">
    <property type="entry name" value="NTP_transferase_dom"/>
</dbReference>
<dbReference type="SUPFAM" id="SSF53448">
    <property type="entry name" value="Nucleotide-diphospho-sugar transferases"/>
    <property type="match status" value="1"/>
</dbReference>
<dbReference type="KEGG" id="lha:LHA_0312"/>
<accession>A0A0A8UPF5</accession>
<dbReference type="NCBIfam" id="NF045761">
    <property type="entry name" value="NAMPUrTaseMurU"/>
    <property type="match status" value="1"/>
</dbReference>
<dbReference type="STRING" id="449.LHA_0312"/>
<dbReference type="GO" id="GO:0008879">
    <property type="term" value="F:glucose-1-phosphate thymidylyltransferase activity"/>
    <property type="evidence" value="ECO:0007669"/>
    <property type="project" value="UniProtKB-EC"/>
</dbReference>
<keyword evidence="1 4" id="KW-0808">Transferase</keyword>
<dbReference type="Gene3D" id="3.90.550.10">
    <property type="entry name" value="Spore Coat Polysaccharide Biosynthesis Protein SpsA, Chain A"/>
    <property type="match status" value="1"/>
</dbReference>